<dbReference type="KEGG" id="pmet:G4Y79_05700"/>
<evidence type="ECO:0000313" key="2">
    <source>
        <dbReference type="Proteomes" id="UP000594468"/>
    </source>
</evidence>
<dbReference type="AlphaFoldDB" id="A0A7S8EBT3"/>
<keyword evidence="2" id="KW-1185">Reference proteome</keyword>
<evidence type="ECO:0000313" key="1">
    <source>
        <dbReference type="EMBL" id="QPC83873.1"/>
    </source>
</evidence>
<evidence type="ECO:0008006" key="3">
    <source>
        <dbReference type="Google" id="ProtNLM"/>
    </source>
</evidence>
<reference evidence="1 2" key="1">
    <citation type="submission" date="2020-02" db="EMBL/GenBank/DDBJ databases">
        <authorList>
            <person name="Zheng R.K."/>
            <person name="Sun C.M."/>
        </authorList>
    </citation>
    <scope>NUCLEOTIDE SEQUENCE [LARGE SCALE GENOMIC DNA]</scope>
    <source>
        <strain evidence="2">rifampicinis</strain>
    </source>
</reference>
<accession>A0A7S8EBT3</accession>
<sequence>MSSFRTALTRLANLSIGGVANNYDISTVPDQPGRAQLPALLVMPLDTADDRLFRERGEGFQTMGFSNGPKTVTYTVTHLLLVAPSGSSKGISAQLPTLVDLIDAYMAAFGDDPTLDDILLEPARVRIEPGIFPVGQTLFIGCAFRHTWLMEVI</sequence>
<proteinExistence type="predicted"/>
<protein>
    <recommendedName>
        <fullName evidence="3">Phage protein</fullName>
    </recommendedName>
</protein>
<gene>
    <name evidence="1" type="ORF">G4Y79_05700</name>
</gene>
<dbReference type="RefSeq" id="WP_195171937.1">
    <property type="nucleotide sequence ID" value="NZ_CP062983.1"/>
</dbReference>
<dbReference type="Proteomes" id="UP000594468">
    <property type="component" value="Chromosome"/>
</dbReference>
<organism evidence="1 2">
    <name type="scientific">Phototrophicus methaneseepsis</name>
    <dbReference type="NCBI Taxonomy" id="2710758"/>
    <lineage>
        <taxon>Bacteria</taxon>
        <taxon>Bacillati</taxon>
        <taxon>Chloroflexota</taxon>
        <taxon>Candidatus Thermofontia</taxon>
        <taxon>Phototrophicales</taxon>
        <taxon>Phototrophicaceae</taxon>
        <taxon>Phototrophicus</taxon>
    </lineage>
</organism>
<name>A0A7S8EBT3_9CHLR</name>
<dbReference type="EMBL" id="CP062983">
    <property type="protein sequence ID" value="QPC83873.1"/>
    <property type="molecule type" value="Genomic_DNA"/>
</dbReference>